<dbReference type="RefSeq" id="WP_323330793.1">
    <property type="nucleotide sequence ID" value="NZ_JAYFSI010000006.1"/>
</dbReference>
<feature type="region of interest" description="Disordered" evidence="1">
    <location>
        <begin position="87"/>
        <end position="111"/>
    </location>
</feature>
<keyword evidence="3" id="KW-1185">Reference proteome</keyword>
<name>A0ABU5R9W9_9PSEU</name>
<gene>
    <name evidence="2" type="ORF">VA596_26135</name>
</gene>
<evidence type="ECO:0000256" key="1">
    <source>
        <dbReference type="SAM" id="MobiDB-lite"/>
    </source>
</evidence>
<dbReference type="EMBL" id="JAYFSI010000006">
    <property type="protein sequence ID" value="MEA5363037.1"/>
    <property type="molecule type" value="Genomic_DNA"/>
</dbReference>
<feature type="compositionally biased region" description="Basic and acidic residues" evidence="1">
    <location>
        <begin position="94"/>
        <end position="111"/>
    </location>
</feature>
<feature type="compositionally biased region" description="Basic residues" evidence="1">
    <location>
        <begin position="1"/>
        <end position="10"/>
    </location>
</feature>
<protein>
    <submittedName>
        <fullName evidence="2">DUF3253 domain-containing protein</fullName>
    </submittedName>
</protein>
<evidence type="ECO:0000313" key="2">
    <source>
        <dbReference type="EMBL" id="MEA5363037.1"/>
    </source>
</evidence>
<comment type="caution">
    <text evidence="2">The sequence shown here is derived from an EMBL/GenBank/DDBJ whole genome shotgun (WGS) entry which is preliminary data.</text>
</comment>
<dbReference type="Pfam" id="PF11625">
    <property type="entry name" value="DUF3253"/>
    <property type="match status" value="1"/>
</dbReference>
<dbReference type="InterPro" id="IPR021660">
    <property type="entry name" value="DUF3253"/>
</dbReference>
<feature type="region of interest" description="Disordered" evidence="1">
    <location>
        <begin position="1"/>
        <end position="28"/>
    </location>
</feature>
<proteinExistence type="predicted"/>
<organism evidence="2 3">
    <name type="scientific">Amycolatopsis heterodermiae</name>
    <dbReference type="NCBI Taxonomy" id="3110235"/>
    <lineage>
        <taxon>Bacteria</taxon>
        <taxon>Bacillati</taxon>
        <taxon>Actinomycetota</taxon>
        <taxon>Actinomycetes</taxon>
        <taxon>Pseudonocardiales</taxon>
        <taxon>Pseudonocardiaceae</taxon>
        <taxon>Amycolatopsis</taxon>
    </lineage>
</organism>
<accession>A0ABU5R9W9</accession>
<dbReference type="InterPro" id="IPR036390">
    <property type="entry name" value="WH_DNA-bd_sf"/>
</dbReference>
<reference evidence="2 3" key="1">
    <citation type="submission" date="2023-12" db="EMBL/GenBank/DDBJ databases">
        <title>Amycolatopsis sp. V23-08.</title>
        <authorList>
            <person name="Somphong A."/>
        </authorList>
    </citation>
    <scope>NUCLEOTIDE SEQUENCE [LARGE SCALE GENOMIC DNA]</scope>
    <source>
        <strain evidence="2 3">V23-08</strain>
    </source>
</reference>
<dbReference type="Proteomes" id="UP001304298">
    <property type="component" value="Unassembled WGS sequence"/>
</dbReference>
<dbReference type="SUPFAM" id="SSF46785">
    <property type="entry name" value="Winged helix' DNA-binding domain"/>
    <property type="match status" value="1"/>
</dbReference>
<sequence>MSDPRRKLRRVRDDGGPGAGQARTALSATTTRDQLRAAILALTTKRGPAGSTCPSDAARAVADDWRPLLPQARDLARELARTGEVRLTQGNRTLDPDGEWRGPIRIRLADG</sequence>
<dbReference type="InterPro" id="IPR036388">
    <property type="entry name" value="WH-like_DNA-bd_sf"/>
</dbReference>
<dbReference type="Gene3D" id="1.10.10.10">
    <property type="entry name" value="Winged helix-like DNA-binding domain superfamily/Winged helix DNA-binding domain"/>
    <property type="match status" value="1"/>
</dbReference>
<evidence type="ECO:0000313" key="3">
    <source>
        <dbReference type="Proteomes" id="UP001304298"/>
    </source>
</evidence>